<keyword evidence="2" id="KW-1185">Reference proteome</keyword>
<gene>
    <name evidence="1" type="ORF">DRF62_13535</name>
</gene>
<evidence type="ECO:0000313" key="2">
    <source>
        <dbReference type="Proteomes" id="UP000256512"/>
    </source>
</evidence>
<accession>A0A3D9BIV0</accession>
<dbReference type="EMBL" id="QNVS01000044">
    <property type="protein sequence ID" value="REC53465.1"/>
    <property type="molecule type" value="Genomic_DNA"/>
</dbReference>
<reference evidence="1 2" key="1">
    <citation type="journal article" date="2006" name="Int. J. Syst. Evol. Microbiol.">
        <title>Chryseobacterium piscium sp. nov., isolated from fish of the South Atlantic Ocean off South Africa.</title>
        <authorList>
            <person name="de Beer H."/>
            <person name="Hugo C.J."/>
            <person name="Jooste P.J."/>
            <person name="Vancanneyt M."/>
            <person name="Coenye T."/>
            <person name="Vandamme P."/>
        </authorList>
    </citation>
    <scope>NUCLEOTIDE SEQUENCE [LARGE SCALE GENOMIC DNA]</scope>
    <source>
        <strain evidence="1 2">CCUG 51923</strain>
    </source>
</reference>
<proteinExistence type="predicted"/>
<organism evidence="1 2">
    <name type="scientific">Chryseobacterium piscium</name>
    <dbReference type="NCBI Taxonomy" id="333702"/>
    <lineage>
        <taxon>Bacteria</taxon>
        <taxon>Pseudomonadati</taxon>
        <taxon>Bacteroidota</taxon>
        <taxon>Flavobacteriia</taxon>
        <taxon>Flavobacteriales</taxon>
        <taxon>Weeksellaceae</taxon>
        <taxon>Chryseobacterium group</taxon>
        <taxon>Chryseobacterium</taxon>
    </lineage>
</organism>
<dbReference type="AlphaFoldDB" id="A0A3D9BIV0"/>
<sequence>MRKLIIIISILNLQSCENKYNLENTFWKHCGDYPISDVIVIGKERAVYVRNDSIYFNKNYSLFGVIDTIEYYYGERRLLVRDLKGKVGRYCEK</sequence>
<name>A0A3D9BIV0_9FLAO</name>
<evidence type="ECO:0000313" key="1">
    <source>
        <dbReference type="EMBL" id="REC53465.1"/>
    </source>
</evidence>
<dbReference type="Proteomes" id="UP000256512">
    <property type="component" value="Unassembled WGS sequence"/>
</dbReference>
<dbReference type="RefSeq" id="WP_115950796.1">
    <property type="nucleotide sequence ID" value="NZ_QNVS01000044.1"/>
</dbReference>
<protein>
    <submittedName>
        <fullName evidence="1">Uncharacterized protein</fullName>
    </submittedName>
</protein>
<comment type="caution">
    <text evidence="1">The sequence shown here is derived from an EMBL/GenBank/DDBJ whole genome shotgun (WGS) entry which is preliminary data.</text>
</comment>